<dbReference type="RefSeq" id="WP_251948182.1">
    <property type="nucleotide sequence ID" value="NZ_CP080572.1"/>
</dbReference>
<organism evidence="3 4">
    <name type="scientific">Thermococcus argininiproducens</name>
    <dbReference type="NCBI Taxonomy" id="2866384"/>
    <lineage>
        <taxon>Archaea</taxon>
        <taxon>Methanobacteriati</taxon>
        <taxon>Methanobacteriota</taxon>
        <taxon>Thermococci</taxon>
        <taxon>Thermococcales</taxon>
        <taxon>Thermococcaceae</taxon>
        <taxon>Thermococcus</taxon>
    </lineage>
</organism>
<reference evidence="3 4" key="1">
    <citation type="submission" date="2021-08" db="EMBL/GenBank/DDBJ databases">
        <title>Thermococcus onnuriiensis IOH2.</title>
        <authorList>
            <person name="Park Y.-J."/>
        </authorList>
    </citation>
    <scope>NUCLEOTIDE SEQUENCE [LARGE SCALE GENOMIC DNA]</scope>
    <source>
        <strain evidence="3 4">IOH2</strain>
    </source>
</reference>
<accession>A0A9E7M933</accession>
<dbReference type="Gene3D" id="3.40.50.10630">
    <property type="entry name" value="Uracil-DNA glycosylase-like"/>
    <property type="match status" value="1"/>
</dbReference>
<dbReference type="InterPro" id="IPR036895">
    <property type="entry name" value="Uracil-DNA_glycosylase-like_sf"/>
</dbReference>
<dbReference type="GO" id="GO:0008033">
    <property type="term" value="P:tRNA processing"/>
    <property type="evidence" value="ECO:0007669"/>
    <property type="project" value="UniProtKB-KW"/>
</dbReference>
<evidence type="ECO:0000313" key="3">
    <source>
        <dbReference type="EMBL" id="USG99383.1"/>
    </source>
</evidence>
<gene>
    <name evidence="3" type="ORF">K1720_07570</name>
</gene>
<sequence length="265" mass="31431">MKSRQSTKKEELYLTLSKKKGKNVQILPELCAYTPREVYNLLLTSERIKNWFKIVGNHYYPNSSKKILLLYPCSTIKPFWESRSYKALFETLKEFSEYRNYIHLVTISEPFGLIPEDFYGKKGDGYNWDDEWYDVPGLFEWWVKRHGLSYEKEYLDKSIEIIAKNVAQYLKKTKDIYKVRIAFVRTYSSSLTKKDDHTHCRMIELASKISGVKVKILPPKNLVKKIVSTHGRFAWDMYGVAHPEAQEYLRQYLKRAIKRVILNET</sequence>
<feature type="domain" description="DUF5591" evidence="2">
    <location>
        <begin position="48"/>
        <end position="142"/>
    </location>
</feature>
<name>A0A9E7M933_9EURY</name>
<keyword evidence="1" id="KW-0819">tRNA processing</keyword>
<dbReference type="AlphaFoldDB" id="A0A9E7M933"/>
<evidence type="ECO:0000256" key="1">
    <source>
        <dbReference type="ARBA" id="ARBA00022694"/>
    </source>
</evidence>
<dbReference type="GeneID" id="72778195"/>
<proteinExistence type="predicted"/>
<dbReference type="Pfam" id="PF17884">
    <property type="entry name" value="DUF5591"/>
    <property type="match status" value="1"/>
</dbReference>
<dbReference type="InterPro" id="IPR040777">
    <property type="entry name" value="DUF5591"/>
</dbReference>
<keyword evidence="4" id="KW-1185">Reference proteome</keyword>
<evidence type="ECO:0000259" key="2">
    <source>
        <dbReference type="Pfam" id="PF17884"/>
    </source>
</evidence>
<dbReference type="SUPFAM" id="SSF52141">
    <property type="entry name" value="Uracil-DNA glycosylase-like"/>
    <property type="match status" value="1"/>
</dbReference>
<dbReference type="KEGG" id="thei:K1720_07570"/>
<dbReference type="EMBL" id="CP080572">
    <property type="protein sequence ID" value="USG99383.1"/>
    <property type="molecule type" value="Genomic_DNA"/>
</dbReference>
<dbReference type="Proteomes" id="UP001056425">
    <property type="component" value="Chromosome"/>
</dbReference>
<protein>
    <submittedName>
        <fullName evidence="3">DUF5591 domain-containing protein</fullName>
    </submittedName>
</protein>
<evidence type="ECO:0000313" key="4">
    <source>
        <dbReference type="Proteomes" id="UP001056425"/>
    </source>
</evidence>